<feature type="transmembrane region" description="Helical" evidence="1">
    <location>
        <begin position="37"/>
        <end position="56"/>
    </location>
</feature>
<dbReference type="Proteomes" id="UP000693672">
    <property type="component" value="Unassembled WGS sequence"/>
</dbReference>
<feature type="transmembrane region" description="Helical" evidence="1">
    <location>
        <begin position="62"/>
        <end position="78"/>
    </location>
</feature>
<feature type="transmembrane region" description="Helical" evidence="1">
    <location>
        <begin position="167"/>
        <end position="187"/>
    </location>
</feature>
<organism evidence="2 3">
    <name type="scientific">Paenibacillus solanacearum</name>
    <dbReference type="NCBI Taxonomy" id="2048548"/>
    <lineage>
        <taxon>Bacteria</taxon>
        <taxon>Bacillati</taxon>
        <taxon>Bacillota</taxon>
        <taxon>Bacilli</taxon>
        <taxon>Bacillales</taxon>
        <taxon>Paenibacillaceae</taxon>
        <taxon>Paenibacillus</taxon>
    </lineage>
</organism>
<feature type="transmembrane region" description="Helical" evidence="1">
    <location>
        <begin position="126"/>
        <end position="146"/>
    </location>
</feature>
<feature type="transmembrane region" description="Helical" evidence="1">
    <location>
        <begin position="85"/>
        <end position="106"/>
    </location>
</feature>
<feature type="transmembrane region" description="Helical" evidence="1">
    <location>
        <begin position="193"/>
        <end position="212"/>
    </location>
</feature>
<evidence type="ECO:0000313" key="2">
    <source>
        <dbReference type="EMBL" id="CAG7645668.1"/>
    </source>
</evidence>
<dbReference type="EMBL" id="CAJVAS010000032">
    <property type="protein sequence ID" value="CAG7645668.1"/>
    <property type="molecule type" value="Genomic_DNA"/>
</dbReference>
<evidence type="ECO:0000313" key="3">
    <source>
        <dbReference type="Proteomes" id="UP000693672"/>
    </source>
</evidence>
<feature type="transmembrane region" description="Helical" evidence="1">
    <location>
        <begin position="6"/>
        <end position="30"/>
    </location>
</feature>
<dbReference type="RefSeq" id="WP_218094710.1">
    <property type="nucleotide sequence ID" value="NZ_CAJVAS010000032.1"/>
</dbReference>
<sequence>MKYTLFDMLFFFLFSFAEFLAIFTMMLWLFRFKFKNFQYSVYFLTVMLTTISWIVRNVFGESAYAPVILMSVLILLFYSLSGISLIWCAFMGVIAYVGYGLVQAIIIFVPDWLGWYAFEELSNTSAAAYCIQAVSAAVYVGLAYLLKRNRLGLTFVSPVRTKKTRFTGVNVTILIVLTLSFGVIAFWYQIRYIPYIIFICFANLSILLYMAFWKENQK</sequence>
<reference evidence="2" key="1">
    <citation type="submission" date="2021-06" db="EMBL/GenBank/DDBJ databases">
        <authorList>
            <person name="Criscuolo A."/>
        </authorList>
    </citation>
    <scope>NUCLEOTIDE SEQUENCE</scope>
    <source>
        <strain evidence="2">CIP111600</strain>
    </source>
</reference>
<protein>
    <submittedName>
        <fullName evidence="2">Uncharacterized protein</fullName>
    </submittedName>
</protein>
<keyword evidence="1" id="KW-0472">Membrane</keyword>
<keyword evidence="1" id="KW-0812">Transmembrane</keyword>
<keyword evidence="1" id="KW-1133">Transmembrane helix</keyword>
<name>A0A916NR90_9BACL</name>
<accession>A0A916NR90</accession>
<keyword evidence="3" id="KW-1185">Reference proteome</keyword>
<gene>
    <name evidence="2" type="ORF">PAESOLCIP111_04994</name>
</gene>
<dbReference type="AlphaFoldDB" id="A0A916NR90"/>
<proteinExistence type="predicted"/>
<evidence type="ECO:0000256" key="1">
    <source>
        <dbReference type="SAM" id="Phobius"/>
    </source>
</evidence>
<comment type="caution">
    <text evidence="2">The sequence shown here is derived from an EMBL/GenBank/DDBJ whole genome shotgun (WGS) entry which is preliminary data.</text>
</comment>